<feature type="transmembrane region" description="Helical" evidence="1">
    <location>
        <begin position="6"/>
        <end position="22"/>
    </location>
</feature>
<dbReference type="Pfam" id="PF16935">
    <property type="entry name" value="Hol_Tox"/>
    <property type="match status" value="1"/>
</dbReference>
<proteinExistence type="predicted"/>
<evidence type="ECO:0000256" key="1">
    <source>
        <dbReference type="SAM" id="Phobius"/>
    </source>
</evidence>
<dbReference type="RefSeq" id="WP_380965092.1">
    <property type="nucleotide sequence ID" value="NZ_JBHTCO010000005.1"/>
</dbReference>
<dbReference type="InterPro" id="IPR031616">
    <property type="entry name" value="BsrE-like"/>
</dbReference>
<accession>A0ABW2PZQ4</accession>
<keyword evidence="1" id="KW-0472">Membrane</keyword>
<protein>
    <submittedName>
        <fullName evidence="2">Holin-like toxin</fullName>
    </submittedName>
</protein>
<comment type="caution">
    <text evidence="2">The sequence shown here is derived from an EMBL/GenBank/DDBJ whole genome shotgun (WGS) entry which is preliminary data.</text>
</comment>
<organism evidence="2 3">
    <name type="scientific">Scopulibacillus cellulosilyticus</name>
    <dbReference type="NCBI Taxonomy" id="2665665"/>
    <lineage>
        <taxon>Bacteria</taxon>
        <taxon>Bacillati</taxon>
        <taxon>Bacillota</taxon>
        <taxon>Bacilli</taxon>
        <taxon>Bacillales</taxon>
        <taxon>Sporolactobacillaceae</taxon>
        <taxon>Scopulibacillus</taxon>
    </lineage>
</organism>
<keyword evidence="1" id="KW-0812">Transmembrane</keyword>
<dbReference type="EMBL" id="JBHTCO010000005">
    <property type="protein sequence ID" value="MFC7392686.1"/>
    <property type="molecule type" value="Genomic_DNA"/>
</dbReference>
<gene>
    <name evidence="2" type="ORF">ACFQRG_06770</name>
</gene>
<dbReference type="Proteomes" id="UP001596505">
    <property type="component" value="Unassembled WGS sequence"/>
</dbReference>
<evidence type="ECO:0000313" key="3">
    <source>
        <dbReference type="Proteomes" id="UP001596505"/>
    </source>
</evidence>
<keyword evidence="1" id="KW-1133">Transmembrane helix</keyword>
<keyword evidence="3" id="KW-1185">Reference proteome</keyword>
<sequence>MMSIYESLMLMINFGMLVIAVLKSNNIDK</sequence>
<reference evidence="3" key="1">
    <citation type="journal article" date="2019" name="Int. J. Syst. Evol. Microbiol.">
        <title>The Global Catalogue of Microorganisms (GCM) 10K type strain sequencing project: providing services to taxonomists for standard genome sequencing and annotation.</title>
        <authorList>
            <consortium name="The Broad Institute Genomics Platform"/>
            <consortium name="The Broad Institute Genome Sequencing Center for Infectious Disease"/>
            <person name="Wu L."/>
            <person name="Ma J."/>
        </authorList>
    </citation>
    <scope>NUCLEOTIDE SEQUENCE [LARGE SCALE GENOMIC DNA]</scope>
    <source>
        <strain evidence="3">CGMCC 1.16305</strain>
    </source>
</reference>
<evidence type="ECO:0000313" key="2">
    <source>
        <dbReference type="EMBL" id="MFC7392686.1"/>
    </source>
</evidence>
<name>A0ABW2PZQ4_9BACL</name>